<accession>A0A7J7LAD6</accession>
<evidence type="ECO:0000313" key="1">
    <source>
        <dbReference type="EMBL" id="KAF6139518.1"/>
    </source>
</evidence>
<comment type="caution">
    <text evidence="1">The sequence shown here is derived from an EMBL/GenBank/DDBJ whole genome shotgun (WGS) entry which is preliminary data.</text>
</comment>
<reference evidence="1 2" key="1">
    <citation type="journal article" date="2020" name="IScience">
        <title>Genome Sequencing of the Endangered Kingdonia uniflora (Circaeasteraceae, Ranunculales) Reveals Potential Mechanisms of Evolutionary Specialization.</title>
        <authorList>
            <person name="Sun Y."/>
            <person name="Deng T."/>
            <person name="Zhang A."/>
            <person name="Moore M.J."/>
            <person name="Landis J.B."/>
            <person name="Lin N."/>
            <person name="Zhang H."/>
            <person name="Zhang X."/>
            <person name="Huang J."/>
            <person name="Zhang X."/>
            <person name="Sun H."/>
            <person name="Wang H."/>
        </authorList>
    </citation>
    <scope>NUCLEOTIDE SEQUENCE [LARGE SCALE GENOMIC DNA]</scope>
    <source>
        <strain evidence="1">TB1705</strain>
        <tissue evidence="1">Leaf</tissue>
    </source>
</reference>
<evidence type="ECO:0000313" key="2">
    <source>
        <dbReference type="Proteomes" id="UP000541444"/>
    </source>
</evidence>
<organism evidence="1 2">
    <name type="scientific">Kingdonia uniflora</name>
    <dbReference type="NCBI Taxonomy" id="39325"/>
    <lineage>
        <taxon>Eukaryota</taxon>
        <taxon>Viridiplantae</taxon>
        <taxon>Streptophyta</taxon>
        <taxon>Embryophyta</taxon>
        <taxon>Tracheophyta</taxon>
        <taxon>Spermatophyta</taxon>
        <taxon>Magnoliopsida</taxon>
        <taxon>Ranunculales</taxon>
        <taxon>Circaeasteraceae</taxon>
        <taxon>Kingdonia</taxon>
    </lineage>
</organism>
<sequence>MADSVKAPSDPKEVLKSFLSKSFRSRGTPFKTSAVKCILFPVRSYKREREDGRE</sequence>
<keyword evidence="2" id="KW-1185">Reference proteome</keyword>
<protein>
    <submittedName>
        <fullName evidence="1">Uncharacterized protein</fullName>
    </submittedName>
</protein>
<name>A0A7J7LAD6_9MAGN</name>
<proteinExistence type="predicted"/>
<dbReference type="EMBL" id="JACGCM010002464">
    <property type="protein sequence ID" value="KAF6139518.1"/>
    <property type="molecule type" value="Genomic_DNA"/>
</dbReference>
<gene>
    <name evidence="1" type="ORF">GIB67_015475</name>
</gene>
<dbReference type="AlphaFoldDB" id="A0A7J7LAD6"/>
<dbReference type="Proteomes" id="UP000541444">
    <property type="component" value="Unassembled WGS sequence"/>
</dbReference>